<dbReference type="AlphaFoldDB" id="A0A5M6D7G0"/>
<evidence type="ECO:0000313" key="11">
    <source>
        <dbReference type="Proteomes" id="UP000323426"/>
    </source>
</evidence>
<evidence type="ECO:0000259" key="5">
    <source>
        <dbReference type="Pfam" id="PF20464"/>
    </source>
</evidence>
<feature type="domain" description="MmeI-like N-terminal" evidence="5">
    <location>
        <begin position="12"/>
        <end position="174"/>
    </location>
</feature>
<dbReference type="PANTHER" id="PTHR33841">
    <property type="entry name" value="DNA METHYLTRANSFERASE YEEA-RELATED"/>
    <property type="match status" value="1"/>
</dbReference>
<dbReference type="Pfam" id="PF20465">
    <property type="entry name" value="MmeI_hel"/>
    <property type="match status" value="1"/>
</dbReference>
<feature type="domain" description="MmeI-like target recognition" evidence="7">
    <location>
        <begin position="618"/>
        <end position="819"/>
    </location>
</feature>
<dbReference type="InterPro" id="IPR050953">
    <property type="entry name" value="N4_N6_ade-DNA_methylase"/>
</dbReference>
<evidence type="ECO:0000259" key="6">
    <source>
        <dbReference type="Pfam" id="PF20465"/>
    </source>
</evidence>
<dbReference type="Pfam" id="PF20467">
    <property type="entry name" value="MmeI_C"/>
    <property type="match status" value="1"/>
</dbReference>
<comment type="catalytic activity">
    <reaction evidence="4">
        <text>a 2'-deoxyadenosine in DNA + S-adenosyl-L-methionine = an N(6)-methyl-2'-deoxyadenosine in DNA + S-adenosyl-L-homocysteine + H(+)</text>
        <dbReference type="Rhea" id="RHEA:15197"/>
        <dbReference type="Rhea" id="RHEA-COMP:12418"/>
        <dbReference type="Rhea" id="RHEA-COMP:12419"/>
        <dbReference type="ChEBI" id="CHEBI:15378"/>
        <dbReference type="ChEBI" id="CHEBI:57856"/>
        <dbReference type="ChEBI" id="CHEBI:59789"/>
        <dbReference type="ChEBI" id="CHEBI:90615"/>
        <dbReference type="ChEBI" id="CHEBI:90616"/>
        <dbReference type="EC" id="2.1.1.72"/>
    </reaction>
</comment>
<evidence type="ECO:0000313" key="10">
    <source>
        <dbReference type="EMBL" id="KAA5542420.1"/>
    </source>
</evidence>
<reference evidence="10 11" key="1">
    <citation type="submission" date="2019-09" db="EMBL/GenBank/DDBJ databases">
        <title>Genome sequence and assembly of Adhaeribacter sp.</title>
        <authorList>
            <person name="Chhetri G."/>
        </authorList>
    </citation>
    <scope>NUCLEOTIDE SEQUENCE [LARGE SCALE GENOMIC DNA]</scope>
    <source>
        <strain evidence="10 11">DK36</strain>
    </source>
</reference>
<keyword evidence="2 10" id="KW-0489">Methyltransferase</keyword>
<feature type="domain" description="MmeI-like C-terminal" evidence="8">
    <location>
        <begin position="822"/>
        <end position="903"/>
    </location>
</feature>
<dbReference type="Pfam" id="PF20473">
    <property type="entry name" value="MmeI_Mtase"/>
    <property type="match status" value="1"/>
</dbReference>
<dbReference type="RefSeq" id="WP_150090660.1">
    <property type="nucleotide sequence ID" value="NZ_VWSF01000017.1"/>
</dbReference>
<sequence>MAALSWNEVKDRAVRFSKEWENETSEDAEAKSFLDGFFNVFGITRRRMAAFEQRVKKAGDRDGFIDLLWKGVILVEMKSRGKDLTKAYKQAIDYFPGLKDYDLPKYILVSDFEKFRLYDLEENTQHEFLLKDFYQNVKLFGFILGYQTKSYKSEDPVNIEAAGRMGKLHDQLKAIGYEGHELEVYLVRILFCLFAEDTSIFEKRYFQDYIEQKTAEDGHDLAAHLAQLFHILNTPPEKRLRNIDEHLNGFPYVNGKLFAEYLSPASFDSKMREVLLNCCALDWSKISPAIFGSLFQSVMNPQERRNLGAHYTSEKNILKLIKPLFLDALWQEFESIKTNKNKLPEFHKKLSTLKFLDPACGCGNFLIITYRELRLLEIEVLRALNKSGQGWLNVSDIIWLDVDMVYGIEYEEFPARIAEVAMWLIDHQMNMRISQEFGQYFARLPLKKSANITHGDALAIDWESIISINQLSYILGNPPFIGSKIMKQNQRDDVIRLFGNSDNAGVLDYVTGWYVKAAKYIQNTQIKVGFVSTNSIVQGEQTSILWGLLLNKYNIKIHFAHRTFKWSNEAKGNAAVYCVIIGFANFDVANKYIYEYENIKGEPHEVKAKNINPYLVDATDLLINSKSNPISNVPKMSFGNMPLDGGNLLLSDEEKNELLIKEPSSAKYIKPLISAYEFLNGKSRWCIWLVDANPSELKQMPEILKRVDLVKKFRLASVAPSTQKFAATPTLFRDRNQPDTYILIPSTTSENRRYIPLGFFTKEYIANNSCHTVPNGTLYHFGILTSEMHMAWVKYICGRLKSDFRYSKDIVYNNFPWPENPNEKQIKAVEVAAQKVLDARAGFPTSSLADLYDPLTMPPALVKAHQDLDKAVDLCYRPQPFASEAKRMEFLFELYEKYTAGLFVKEKPGKTIKIKA</sequence>
<dbReference type="InterPro" id="IPR046820">
    <property type="entry name" value="MmeI_TRD"/>
</dbReference>
<dbReference type="InterPro" id="IPR046819">
    <property type="entry name" value="MmeI_hel"/>
</dbReference>
<proteinExistence type="predicted"/>
<evidence type="ECO:0000259" key="9">
    <source>
        <dbReference type="Pfam" id="PF20473"/>
    </source>
</evidence>
<gene>
    <name evidence="10" type="ORF">F0145_18390</name>
</gene>
<keyword evidence="11" id="KW-1185">Reference proteome</keyword>
<dbReference type="EMBL" id="VWSF01000017">
    <property type="protein sequence ID" value="KAA5542420.1"/>
    <property type="molecule type" value="Genomic_DNA"/>
</dbReference>
<dbReference type="InterPro" id="IPR029063">
    <property type="entry name" value="SAM-dependent_MTases_sf"/>
</dbReference>
<evidence type="ECO:0000256" key="1">
    <source>
        <dbReference type="ARBA" id="ARBA00011900"/>
    </source>
</evidence>
<keyword evidence="3 10" id="KW-0808">Transferase</keyword>
<feature type="domain" description="MmeI-like helicase spacer" evidence="6">
    <location>
        <begin position="180"/>
        <end position="258"/>
    </location>
</feature>
<dbReference type="SUPFAM" id="SSF53335">
    <property type="entry name" value="S-adenosyl-L-methionine-dependent methyltransferases"/>
    <property type="match status" value="1"/>
</dbReference>
<protein>
    <recommendedName>
        <fullName evidence="1">site-specific DNA-methyltransferase (adenine-specific)</fullName>
        <ecNumber evidence="1">2.1.1.72</ecNumber>
    </recommendedName>
</protein>
<comment type="caution">
    <text evidence="10">The sequence shown here is derived from an EMBL/GenBank/DDBJ whole genome shotgun (WGS) entry which is preliminary data.</text>
</comment>
<dbReference type="GO" id="GO:0032259">
    <property type="term" value="P:methylation"/>
    <property type="evidence" value="ECO:0007669"/>
    <property type="project" value="UniProtKB-KW"/>
</dbReference>
<evidence type="ECO:0000259" key="7">
    <source>
        <dbReference type="Pfam" id="PF20466"/>
    </source>
</evidence>
<accession>A0A5M6D7G0</accession>
<evidence type="ECO:0000256" key="4">
    <source>
        <dbReference type="ARBA" id="ARBA00047942"/>
    </source>
</evidence>
<evidence type="ECO:0000256" key="2">
    <source>
        <dbReference type="ARBA" id="ARBA00022603"/>
    </source>
</evidence>
<dbReference type="GO" id="GO:0009007">
    <property type="term" value="F:site-specific DNA-methyltransferase (adenine-specific) activity"/>
    <property type="evidence" value="ECO:0007669"/>
    <property type="project" value="UniProtKB-EC"/>
</dbReference>
<name>A0A5M6D7G0_9BACT</name>
<dbReference type="Pfam" id="PF20466">
    <property type="entry name" value="MmeI_TRD"/>
    <property type="match status" value="1"/>
</dbReference>
<evidence type="ECO:0000259" key="8">
    <source>
        <dbReference type="Pfam" id="PF20467"/>
    </source>
</evidence>
<dbReference type="InterPro" id="IPR046816">
    <property type="entry name" value="MmeI_Mtase"/>
</dbReference>
<dbReference type="EC" id="2.1.1.72" evidence="1"/>
<dbReference type="PANTHER" id="PTHR33841:SF1">
    <property type="entry name" value="DNA METHYLTRANSFERASE A"/>
    <property type="match status" value="1"/>
</dbReference>
<dbReference type="InterPro" id="IPR046818">
    <property type="entry name" value="MmeI_C"/>
</dbReference>
<dbReference type="Gene3D" id="3.40.50.150">
    <property type="entry name" value="Vaccinia Virus protein VP39"/>
    <property type="match status" value="1"/>
</dbReference>
<feature type="domain" description="MmeI-like DNA-methyltransferase" evidence="9">
    <location>
        <begin position="334"/>
        <end position="594"/>
    </location>
</feature>
<dbReference type="Proteomes" id="UP000323426">
    <property type="component" value="Unassembled WGS sequence"/>
</dbReference>
<organism evidence="10 11">
    <name type="scientific">Adhaeribacter rhizoryzae</name>
    <dbReference type="NCBI Taxonomy" id="2607907"/>
    <lineage>
        <taxon>Bacteria</taxon>
        <taxon>Pseudomonadati</taxon>
        <taxon>Bacteroidota</taxon>
        <taxon>Cytophagia</taxon>
        <taxon>Cytophagales</taxon>
        <taxon>Hymenobacteraceae</taxon>
        <taxon>Adhaeribacter</taxon>
    </lineage>
</organism>
<dbReference type="Pfam" id="PF20464">
    <property type="entry name" value="MmeI_N"/>
    <property type="match status" value="1"/>
</dbReference>
<dbReference type="InterPro" id="IPR046817">
    <property type="entry name" value="MmeI_N"/>
</dbReference>
<evidence type="ECO:0000256" key="3">
    <source>
        <dbReference type="ARBA" id="ARBA00022679"/>
    </source>
</evidence>